<dbReference type="RefSeq" id="WP_236999660.1">
    <property type="nucleotide sequence ID" value="NZ_JAKKOR010000014.1"/>
</dbReference>
<organism evidence="1 2">
    <name type="scientific">Gordonia liuliyuniae</name>
    <dbReference type="NCBI Taxonomy" id="2911517"/>
    <lineage>
        <taxon>Bacteria</taxon>
        <taxon>Bacillati</taxon>
        <taxon>Actinomycetota</taxon>
        <taxon>Actinomycetes</taxon>
        <taxon>Mycobacteriales</taxon>
        <taxon>Gordoniaceae</taxon>
        <taxon>Gordonia</taxon>
    </lineage>
</organism>
<keyword evidence="2" id="KW-1185">Reference proteome</keyword>
<gene>
    <name evidence="1" type="ORF">L5G33_18565</name>
</gene>
<evidence type="ECO:0008006" key="3">
    <source>
        <dbReference type="Google" id="ProtNLM"/>
    </source>
</evidence>
<reference evidence="1 2" key="1">
    <citation type="submission" date="2022-01" db="EMBL/GenBank/DDBJ databases">
        <authorList>
            <person name="Huang Y."/>
        </authorList>
    </citation>
    <scope>NUCLEOTIDE SEQUENCE [LARGE SCALE GENOMIC DNA]</scope>
    <source>
        <strain evidence="1 2">HY366</strain>
    </source>
</reference>
<sequence length="296" mass="30889">MIRRGSVLRGATAVLAAAVVAGGIAMGAGAAGAAPVIPMPNVLPRLSPHSSQVDLIKSFNRRSRTITKAIPGRIGLAITPVGTDDTMSFGTVKTARAWSTLKVPVSIAAERANGKAVVGDIRSAIRASDNAAAERLWASLGGDRLAVKRVSEVLAEDHDGDTRVLSTISRPSSFPGYTDWTLARQSVFGAHLPCLPDSGRVLGYMRSVESNQKWGVKTMRKRGVTTAVKGGWGPVSDATGKYVVRQLGVVTTPRGAFAVSMAALPSSGTFDDGTAMLDRIGKWISANLNKIPVGGC</sequence>
<protein>
    <recommendedName>
        <fullName evidence="3">Beta-lactamase class A</fullName>
    </recommendedName>
</protein>
<dbReference type="Proteomes" id="UP001200110">
    <property type="component" value="Unassembled WGS sequence"/>
</dbReference>
<name>A0ABS9IY09_9ACTN</name>
<evidence type="ECO:0000313" key="1">
    <source>
        <dbReference type="EMBL" id="MCF8590463.1"/>
    </source>
</evidence>
<proteinExistence type="predicted"/>
<accession>A0ABS9IY09</accession>
<dbReference type="InterPro" id="IPR012338">
    <property type="entry name" value="Beta-lactam/transpept-like"/>
</dbReference>
<dbReference type="EMBL" id="JAKKOR010000014">
    <property type="protein sequence ID" value="MCF8590463.1"/>
    <property type="molecule type" value="Genomic_DNA"/>
</dbReference>
<evidence type="ECO:0000313" key="2">
    <source>
        <dbReference type="Proteomes" id="UP001200110"/>
    </source>
</evidence>
<dbReference type="Gene3D" id="3.40.710.10">
    <property type="entry name" value="DD-peptidase/beta-lactamase superfamily"/>
    <property type="match status" value="1"/>
</dbReference>
<dbReference type="SUPFAM" id="SSF56601">
    <property type="entry name" value="beta-lactamase/transpeptidase-like"/>
    <property type="match status" value="1"/>
</dbReference>
<comment type="caution">
    <text evidence="1">The sequence shown here is derived from an EMBL/GenBank/DDBJ whole genome shotgun (WGS) entry which is preliminary data.</text>
</comment>